<evidence type="ECO:0000256" key="5">
    <source>
        <dbReference type="SAM" id="MobiDB-lite"/>
    </source>
</evidence>
<dbReference type="EMBL" id="CAMXCT010006637">
    <property type="protein sequence ID" value="CAI4017481.1"/>
    <property type="molecule type" value="Genomic_DNA"/>
</dbReference>
<dbReference type="GO" id="GO:0008168">
    <property type="term" value="F:methyltransferase activity"/>
    <property type="evidence" value="ECO:0007669"/>
    <property type="project" value="UniProtKB-KW"/>
</dbReference>
<keyword evidence="1 4" id="KW-0489">Methyltransferase</keyword>
<keyword evidence="2 4" id="KW-0808">Transferase</keyword>
<reference evidence="7 8" key="2">
    <citation type="submission" date="2024-05" db="EMBL/GenBank/DDBJ databases">
        <authorList>
            <person name="Chen Y."/>
            <person name="Shah S."/>
            <person name="Dougan E. K."/>
            <person name="Thang M."/>
            <person name="Chan C."/>
        </authorList>
    </citation>
    <scope>NUCLEOTIDE SEQUENCE [LARGE SCALE GENOMIC DNA]</scope>
</reference>
<evidence type="ECO:0000313" key="8">
    <source>
        <dbReference type="Proteomes" id="UP001152797"/>
    </source>
</evidence>
<evidence type="ECO:0000313" key="6">
    <source>
        <dbReference type="EMBL" id="CAI4017481.1"/>
    </source>
</evidence>
<dbReference type="PANTHER" id="PTHR46098">
    <property type="entry name" value="TRNA (CYTOSINE(38)-C(5))-METHYLTRANSFERASE"/>
    <property type="match status" value="1"/>
</dbReference>
<dbReference type="EMBL" id="CAMXCT020006637">
    <property type="protein sequence ID" value="CAL1170856.1"/>
    <property type="molecule type" value="Genomic_DNA"/>
</dbReference>
<dbReference type="InterPro" id="IPR050750">
    <property type="entry name" value="C5-MTase"/>
</dbReference>
<comment type="similarity">
    <text evidence="4">Belongs to the class I-like SAM-binding methyltransferase superfamily. C5-methyltransferase family.</text>
</comment>
<keyword evidence="3 4" id="KW-0949">S-adenosyl-L-methionine</keyword>
<evidence type="ECO:0000256" key="2">
    <source>
        <dbReference type="ARBA" id="ARBA00022679"/>
    </source>
</evidence>
<protein>
    <submittedName>
        <fullName evidence="7">Type II methyltransferase M.SsoII (M.SsoII) (Cytosine-specific methyltransferase SsoII) (Modification methylase SsoII)</fullName>
    </submittedName>
</protein>
<dbReference type="AlphaFoldDB" id="A0A9P1M0E2"/>
<feature type="active site" evidence="4">
    <location>
        <position position="104"/>
    </location>
</feature>
<dbReference type="EMBL" id="CAMXCT030006637">
    <property type="protein sequence ID" value="CAL4804793.1"/>
    <property type="molecule type" value="Genomic_DNA"/>
</dbReference>
<dbReference type="InterPro" id="IPR001525">
    <property type="entry name" value="C5_MeTfrase"/>
</dbReference>
<dbReference type="GO" id="GO:0032259">
    <property type="term" value="P:methylation"/>
    <property type="evidence" value="ECO:0007669"/>
    <property type="project" value="UniProtKB-KW"/>
</dbReference>
<evidence type="ECO:0000313" key="7">
    <source>
        <dbReference type="EMBL" id="CAL4804793.1"/>
    </source>
</evidence>
<evidence type="ECO:0000256" key="4">
    <source>
        <dbReference type="PROSITE-ProRule" id="PRU01016"/>
    </source>
</evidence>
<proteinExistence type="inferred from homology"/>
<dbReference type="Proteomes" id="UP001152797">
    <property type="component" value="Unassembled WGS sequence"/>
</dbReference>
<feature type="region of interest" description="Disordered" evidence="5">
    <location>
        <begin position="391"/>
        <end position="432"/>
    </location>
</feature>
<keyword evidence="8" id="KW-1185">Reference proteome</keyword>
<reference evidence="6" key="1">
    <citation type="submission" date="2022-10" db="EMBL/GenBank/DDBJ databases">
        <authorList>
            <person name="Chen Y."/>
            <person name="Dougan E. K."/>
            <person name="Chan C."/>
            <person name="Rhodes N."/>
            <person name="Thang M."/>
        </authorList>
    </citation>
    <scope>NUCLEOTIDE SEQUENCE</scope>
</reference>
<name>A0A9P1M0E2_9DINO</name>
<dbReference type="InterPro" id="IPR029063">
    <property type="entry name" value="SAM-dependent_MTases_sf"/>
</dbReference>
<gene>
    <name evidence="6" type="ORF">C1SCF055_LOCUS42123</name>
</gene>
<organism evidence="6">
    <name type="scientific">Cladocopium goreaui</name>
    <dbReference type="NCBI Taxonomy" id="2562237"/>
    <lineage>
        <taxon>Eukaryota</taxon>
        <taxon>Sar</taxon>
        <taxon>Alveolata</taxon>
        <taxon>Dinophyceae</taxon>
        <taxon>Suessiales</taxon>
        <taxon>Symbiodiniaceae</taxon>
        <taxon>Cladocopium</taxon>
    </lineage>
</organism>
<dbReference type="OrthoDB" id="410976at2759"/>
<dbReference type="Gene3D" id="3.90.120.10">
    <property type="entry name" value="DNA Methylase, subunit A, domain 2"/>
    <property type="match status" value="1"/>
</dbReference>
<dbReference type="SUPFAM" id="SSF53335">
    <property type="entry name" value="S-adenosyl-L-methionine-dependent methyltransferases"/>
    <property type="match status" value="1"/>
</dbReference>
<comment type="caution">
    <text evidence="6">The sequence shown here is derived from an EMBL/GenBank/DDBJ whole genome shotgun (WGS) entry which is preliminary data.</text>
</comment>
<dbReference type="PROSITE" id="PS51679">
    <property type="entry name" value="SAM_MT_C5"/>
    <property type="match status" value="1"/>
</dbReference>
<sequence length="456" mass="51114">MKPFIPEPNDWFNHFPSVPRLARQVHVALPCVGIDGSGWALKLLGANFHCNNVYDLERRYQKYLETYMESAEPPRLGSDNGDVLKVKLSEWERPVHLLLAGPPCPPWAGNGNHKGAEDQRAEVFLRIVNVVGSLAKCGELQAVVLENVKGILHKQKGQTESFMDKLVSCLKAEIPEFLWDVSLLKAKDYLLPQDRTRVFLRGIRSGAARFWVQKFERIFVPGIPSVNRGSLTSCMQKNLKDAQGQLKELFANGDLEESDIVCFPLDRADGKCYKRQICKNKVPTLTTSNSYLFVSDMNFSKPDHERDFFRFLLPQERFTLQGFPAFISSSFNSQALQIKAAGNAYPVPLIAAAVAGLLEKIGPDDLPRVDKALEDQPALRLRLEEAISVRKRKTAKHAPKKDDAEKTVDQTVTGHQRPLKRPASASSTTVVKNLEKPRFKDAWRLNGFLSSSSSSS</sequence>
<accession>A0A9P1M0E2</accession>
<evidence type="ECO:0000256" key="1">
    <source>
        <dbReference type="ARBA" id="ARBA00022603"/>
    </source>
</evidence>
<evidence type="ECO:0000256" key="3">
    <source>
        <dbReference type="ARBA" id="ARBA00022691"/>
    </source>
</evidence>
<dbReference type="PANTHER" id="PTHR46098:SF1">
    <property type="entry name" value="TRNA (CYTOSINE(38)-C(5))-METHYLTRANSFERASE"/>
    <property type="match status" value="1"/>
</dbReference>
<dbReference type="Gene3D" id="3.40.50.150">
    <property type="entry name" value="Vaccinia Virus protein VP39"/>
    <property type="match status" value="1"/>
</dbReference>
<dbReference type="Pfam" id="PF00145">
    <property type="entry name" value="DNA_methylase"/>
    <property type="match status" value="1"/>
</dbReference>